<dbReference type="PANTHER" id="PTHR38459:SF1">
    <property type="entry name" value="PROPHAGE BACTOPRENOL-LINKED GLUCOSE TRANSLOCASE HOMOLOG"/>
    <property type="match status" value="1"/>
</dbReference>
<feature type="transmembrane region" description="Helical" evidence="6">
    <location>
        <begin position="49"/>
        <end position="66"/>
    </location>
</feature>
<feature type="domain" description="GtrA/DPMS transmembrane" evidence="7">
    <location>
        <begin position="20"/>
        <end position="141"/>
    </location>
</feature>
<comment type="subcellular location">
    <subcellularLocation>
        <location evidence="1">Membrane</location>
        <topology evidence="1">Multi-pass membrane protein</topology>
    </subcellularLocation>
</comment>
<keyword evidence="5 6" id="KW-0472">Membrane</keyword>
<dbReference type="EMBL" id="JAVHUY010000082">
    <property type="protein sequence ID" value="MDQ7911383.1"/>
    <property type="molecule type" value="Genomic_DNA"/>
</dbReference>
<comment type="caution">
    <text evidence="8">The sequence shown here is derived from an EMBL/GenBank/DDBJ whole genome shotgun (WGS) entry which is preliminary data.</text>
</comment>
<evidence type="ECO:0000256" key="1">
    <source>
        <dbReference type="ARBA" id="ARBA00004141"/>
    </source>
</evidence>
<dbReference type="Proteomes" id="UP001230908">
    <property type="component" value="Unassembled WGS sequence"/>
</dbReference>
<keyword evidence="9" id="KW-1185">Reference proteome</keyword>
<keyword evidence="4 6" id="KW-1133">Transmembrane helix</keyword>
<organism evidence="8 9">
    <name type="scientific">Phytohabitans maris</name>
    <dbReference type="NCBI Taxonomy" id="3071409"/>
    <lineage>
        <taxon>Bacteria</taxon>
        <taxon>Bacillati</taxon>
        <taxon>Actinomycetota</taxon>
        <taxon>Actinomycetes</taxon>
        <taxon>Micromonosporales</taxon>
        <taxon>Micromonosporaceae</taxon>
    </lineage>
</organism>
<evidence type="ECO:0000256" key="6">
    <source>
        <dbReference type="SAM" id="Phobius"/>
    </source>
</evidence>
<accession>A0ABU0ZWH5</accession>
<dbReference type="InterPro" id="IPR007267">
    <property type="entry name" value="GtrA_DPMS_TM"/>
</dbReference>
<reference evidence="8 9" key="1">
    <citation type="submission" date="2023-08" db="EMBL/GenBank/DDBJ databases">
        <title>Phytohabitans sansha sp. nov., isolated from marine sediment.</title>
        <authorList>
            <person name="Zhao Y."/>
            <person name="Yi K."/>
        </authorList>
    </citation>
    <scope>NUCLEOTIDE SEQUENCE [LARGE SCALE GENOMIC DNA]</scope>
    <source>
        <strain evidence="8 9">ZYX-F-186</strain>
    </source>
</reference>
<feature type="transmembrane region" description="Helical" evidence="6">
    <location>
        <begin position="86"/>
        <end position="105"/>
    </location>
</feature>
<name>A0ABU0ZWH5_9ACTN</name>
<proteinExistence type="inferred from homology"/>
<comment type="similarity">
    <text evidence="2">Belongs to the GtrA family.</text>
</comment>
<evidence type="ECO:0000256" key="5">
    <source>
        <dbReference type="ARBA" id="ARBA00023136"/>
    </source>
</evidence>
<dbReference type="Pfam" id="PF04138">
    <property type="entry name" value="GtrA_DPMS_TM"/>
    <property type="match status" value="1"/>
</dbReference>
<evidence type="ECO:0000259" key="7">
    <source>
        <dbReference type="Pfam" id="PF04138"/>
    </source>
</evidence>
<sequence>MRLVRLLPERWQKFLKEALKFGAVGGVNTVVNYALFNALVLTVLADGQLKATVIATVVATTSSYFMNRHWTFRDRSKSAMRREYSLFFLFNAAGLVIELGVLAIAKYGLDIHGLLALNLVKTVGLVLGMTFRFWSYRTFVFRPQPAGVVHQHHLDPVAEIVDALEEAAPAAAVPAQARAGEAAEFQELTEPLEAELASPIDDVTLAAELAAVELDAARRSTAH</sequence>
<keyword evidence="3 6" id="KW-0812">Transmembrane</keyword>
<gene>
    <name evidence="8" type="ORF">RB614_43545</name>
</gene>
<evidence type="ECO:0000313" key="8">
    <source>
        <dbReference type="EMBL" id="MDQ7911383.1"/>
    </source>
</evidence>
<evidence type="ECO:0000256" key="3">
    <source>
        <dbReference type="ARBA" id="ARBA00022692"/>
    </source>
</evidence>
<evidence type="ECO:0000313" key="9">
    <source>
        <dbReference type="Proteomes" id="UP001230908"/>
    </source>
</evidence>
<feature type="transmembrane region" description="Helical" evidence="6">
    <location>
        <begin position="21"/>
        <end position="43"/>
    </location>
</feature>
<evidence type="ECO:0000256" key="4">
    <source>
        <dbReference type="ARBA" id="ARBA00022989"/>
    </source>
</evidence>
<feature type="transmembrane region" description="Helical" evidence="6">
    <location>
        <begin position="111"/>
        <end position="134"/>
    </location>
</feature>
<dbReference type="PANTHER" id="PTHR38459">
    <property type="entry name" value="PROPHAGE BACTOPRENOL-LINKED GLUCOSE TRANSLOCASE HOMOLOG"/>
    <property type="match status" value="1"/>
</dbReference>
<dbReference type="RefSeq" id="WP_308718596.1">
    <property type="nucleotide sequence ID" value="NZ_JAVHUY010000082.1"/>
</dbReference>
<dbReference type="InterPro" id="IPR051401">
    <property type="entry name" value="GtrA_CellWall_Glycosyl"/>
</dbReference>
<protein>
    <submittedName>
        <fullName evidence="8">GtrA family protein</fullName>
    </submittedName>
</protein>
<evidence type="ECO:0000256" key="2">
    <source>
        <dbReference type="ARBA" id="ARBA00009399"/>
    </source>
</evidence>